<dbReference type="SMART" id="SM00262">
    <property type="entry name" value="GEL"/>
    <property type="match status" value="6"/>
</dbReference>
<dbReference type="PANTHER" id="PTHR11977">
    <property type="entry name" value="VILLIN"/>
    <property type="match status" value="1"/>
</dbReference>
<dbReference type="PRINTS" id="PR00597">
    <property type="entry name" value="GELSOLIN"/>
</dbReference>
<accession>D8UJD7</accession>
<evidence type="ECO:0000313" key="4">
    <source>
        <dbReference type="Proteomes" id="UP000001058"/>
    </source>
</evidence>
<gene>
    <name evidence="3" type="primary">gelsolin1</name>
    <name evidence="3" type="ORF">VOLCADRAFT_108308</name>
</gene>
<reference evidence="3 4" key="1">
    <citation type="journal article" date="2010" name="Science">
        <title>Genomic analysis of organismal complexity in the multicellular green alga Volvox carteri.</title>
        <authorList>
            <person name="Prochnik S.E."/>
            <person name="Umen J."/>
            <person name="Nedelcu A.M."/>
            <person name="Hallmann A."/>
            <person name="Miller S.M."/>
            <person name="Nishii I."/>
            <person name="Ferris P."/>
            <person name="Kuo A."/>
            <person name="Mitros T."/>
            <person name="Fritz-Laylin L.K."/>
            <person name="Hellsten U."/>
            <person name="Chapman J."/>
            <person name="Simakov O."/>
            <person name="Rensing S.A."/>
            <person name="Terry A."/>
            <person name="Pangilinan J."/>
            <person name="Kapitonov V."/>
            <person name="Jurka J."/>
            <person name="Salamov A."/>
            <person name="Shapiro H."/>
            <person name="Schmutz J."/>
            <person name="Grimwood J."/>
            <person name="Lindquist E."/>
            <person name="Lucas S."/>
            <person name="Grigoriev I.V."/>
            <person name="Schmitt R."/>
            <person name="Kirk D."/>
            <person name="Rokhsar D.S."/>
        </authorList>
    </citation>
    <scope>NUCLEOTIDE SEQUENCE [LARGE SCALE GENOMIC DNA]</scope>
    <source>
        <strain evidence="4">f. Nagariensis / Eve</strain>
    </source>
</reference>
<dbReference type="Pfam" id="PF00626">
    <property type="entry name" value="Gelsolin"/>
    <property type="match status" value="4"/>
</dbReference>
<dbReference type="STRING" id="3068.D8UJD7"/>
<keyword evidence="1" id="KW-0677">Repeat</keyword>
<dbReference type="PANTHER" id="PTHR11977:SF51">
    <property type="entry name" value="PROTEIN FLIGHTLESS-1 HOMOLOG"/>
    <property type="match status" value="1"/>
</dbReference>
<feature type="domain" description="Gelsolin-like" evidence="2">
    <location>
        <begin position="472"/>
        <end position="545"/>
    </location>
</feature>
<dbReference type="InterPro" id="IPR029006">
    <property type="entry name" value="ADF-H/Gelsolin-like_dom_sf"/>
</dbReference>
<evidence type="ECO:0000259" key="2">
    <source>
        <dbReference type="Pfam" id="PF00626"/>
    </source>
</evidence>
<feature type="domain" description="Gelsolin-like" evidence="2">
    <location>
        <begin position="589"/>
        <end position="663"/>
    </location>
</feature>
<feature type="domain" description="Gelsolin-like" evidence="2">
    <location>
        <begin position="694"/>
        <end position="760"/>
    </location>
</feature>
<dbReference type="OrthoDB" id="6375767at2759"/>
<dbReference type="InterPro" id="IPR007122">
    <property type="entry name" value="Villin/Gelsolin"/>
</dbReference>
<dbReference type="KEGG" id="vcn:VOLCADRAFT_108308"/>
<name>D8UJD7_VOLCA</name>
<protein>
    <submittedName>
        <fullName evidence="3">Actin-binding protein gelsolin</fullName>
    </submittedName>
</protein>
<dbReference type="InParanoid" id="D8UJD7"/>
<dbReference type="AlphaFoldDB" id="D8UJD7"/>
<evidence type="ECO:0000313" key="3">
    <source>
        <dbReference type="EMBL" id="EFJ40169.1"/>
    </source>
</evidence>
<sequence>MQVVLLATFVGLDMEDIMRLSDSEREMNCMSRIFAFSGCVADGAAFMTLVEAECLWLRLKLESRLLEGDCYLVLDTFMADGRIRHHIHFWLGKDTSADEAGSVAIFAAQLDESLGGGPIQFRQPQGSESTEFLRLFPRLKYMAGGYASGFRDAAKGPRGAPGPVRLYQIKSASKTCVQVFEVPCCLASLNHGDCFLLEDVGARLLWVWHGSAANIREKTRAIEAGNAFKEGTGIRLSVLDDGDDVSNEAVAFFSRLGCPQPPKPGEIREPEGDKVRPAAMQPPQLFKVVNGGNGFLHLCTKEGAPLSASLLDPRGQFVLLAAGCIWVWTGAECGADGKEKPIPPLQVGSSFAASQGLPAVIKAVKARFEPGLFTTYFSDWGADGRTTGTPGKDSFGNVIPGPGKGTDDQPYNAEEAAAAMVAMVAAADAAATPVSDQAAALEAAYGSFTSSKIQVWAMIAASSLELPRQEMGQFYDGASYVVLHSYSTSRDPSDLRYAVYVWQGRHCGNLEQGAAALMAADLHKSRYSGRCTLVRVEQGLEPGHFVRLFKGTMVVRRGPRPAHQAPGRSPPGVHLYQVKGEAVALAHAVEVAASASSLCGNDCFVLERASEVGATTTEPVLLWQGAASTEVERQVAAAVAEVLASAPSGVQSVEEGREPESFWAALGGKADYGAPSAGAPGARAGLKVQLLTTFSQDCLNNDDVMLLDTGSELYVWYGSSCKHTERPRGRDVAQRYLAACGRSGAASLVEVESGQEPPFFTCHFVGWDKEAVTTIPDVYADKLRAMALEKAAKDAAAQEAKEEAK</sequence>
<dbReference type="eggNOG" id="KOG0443">
    <property type="taxonomic scope" value="Eukaryota"/>
</dbReference>
<dbReference type="GeneID" id="9628225"/>
<dbReference type="EMBL" id="GL378425">
    <property type="protein sequence ID" value="EFJ40169.1"/>
    <property type="molecule type" value="Genomic_DNA"/>
</dbReference>
<dbReference type="Gene3D" id="3.40.20.10">
    <property type="entry name" value="Severin"/>
    <property type="match status" value="6"/>
</dbReference>
<evidence type="ECO:0000256" key="1">
    <source>
        <dbReference type="ARBA" id="ARBA00022737"/>
    </source>
</evidence>
<dbReference type="RefSeq" id="XP_002958779.1">
    <property type="nucleotide sequence ID" value="XM_002958733.1"/>
</dbReference>
<dbReference type="InterPro" id="IPR007123">
    <property type="entry name" value="Gelsolin-like_dom"/>
</dbReference>
<proteinExistence type="predicted"/>
<dbReference type="SUPFAM" id="SSF55753">
    <property type="entry name" value="Actin depolymerizing proteins"/>
    <property type="match status" value="6"/>
</dbReference>
<feature type="domain" description="Gelsolin-like" evidence="2">
    <location>
        <begin position="63"/>
        <end position="133"/>
    </location>
</feature>
<dbReference type="GO" id="GO:0051015">
    <property type="term" value="F:actin filament binding"/>
    <property type="evidence" value="ECO:0007669"/>
    <property type="project" value="InterPro"/>
</dbReference>
<dbReference type="FunCoup" id="D8UJD7">
    <property type="interactions" value="1138"/>
</dbReference>
<keyword evidence="4" id="KW-1185">Reference proteome</keyword>
<organism evidence="4">
    <name type="scientific">Volvox carteri f. nagariensis</name>
    <dbReference type="NCBI Taxonomy" id="3068"/>
    <lineage>
        <taxon>Eukaryota</taxon>
        <taxon>Viridiplantae</taxon>
        <taxon>Chlorophyta</taxon>
        <taxon>core chlorophytes</taxon>
        <taxon>Chlorophyceae</taxon>
        <taxon>CS clade</taxon>
        <taxon>Chlamydomonadales</taxon>
        <taxon>Volvocaceae</taxon>
        <taxon>Volvox</taxon>
    </lineage>
</organism>
<dbReference type="Proteomes" id="UP000001058">
    <property type="component" value="Unassembled WGS sequence"/>
</dbReference>